<dbReference type="NCBIfam" id="NF033683">
    <property type="entry name" value="di_4Fe-4S_YfhL"/>
    <property type="match status" value="1"/>
</dbReference>
<accession>A0A1L6MVL5</accession>
<dbReference type="STRING" id="1882918.BCY86_01910"/>
<evidence type="ECO:0000256" key="3">
    <source>
        <dbReference type="ARBA" id="ARBA00023014"/>
    </source>
</evidence>
<dbReference type="KEGG" id="pabo:BCY86_01910"/>
<dbReference type="Proteomes" id="UP000185544">
    <property type="component" value="Chromosome"/>
</dbReference>
<dbReference type="InterPro" id="IPR047927">
    <property type="entry name" value="YfhL-like"/>
</dbReference>
<proteinExistence type="predicted"/>
<dbReference type="RefSeq" id="WP_075276219.1">
    <property type="nucleotide sequence ID" value="NZ_CP016908.1"/>
</dbReference>
<dbReference type="GO" id="GO:0051536">
    <property type="term" value="F:iron-sulfur cluster binding"/>
    <property type="evidence" value="ECO:0007669"/>
    <property type="project" value="UniProtKB-KW"/>
</dbReference>
<feature type="domain" description="4Fe-4S ferredoxin-type" evidence="4">
    <location>
        <begin position="1"/>
        <end position="29"/>
    </location>
</feature>
<organism evidence="5 6">
    <name type="scientific">Pajaroellobacter abortibovis</name>
    <dbReference type="NCBI Taxonomy" id="1882918"/>
    <lineage>
        <taxon>Bacteria</taxon>
        <taxon>Pseudomonadati</taxon>
        <taxon>Myxococcota</taxon>
        <taxon>Polyangia</taxon>
        <taxon>Polyangiales</taxon>
        <taxon>Polyangiaceae</taxon>
    </lineage>
</organism>
<dbReference type="GO" id="GO:0046872">
    <property type="term" value="F:metal ion binding"/>
    <property type="evidence" value="ECO:0007669"/>
    <property type="project" value="UniProtKB-KW"/>
</dbReference>
<dbReference type="AlphaFoldDB" id="A0A1L6MVL5"/>
<evidence type="ECO:0000313" key="6">
    <source>
        <dbReference type="Proteomes" id="UP000185544"/>
    </source>
</evidence>
<keyword evidence="3" id="KW-0411">Iron-sulfur</keyword>
<dbReference type="EMBL" id="CP016908">
    <property type="protein sequence ID" value="APR99572.1"/>
    <property type="molecule type" value="Genomic_DNA"/>
</dbReference>
<sequence length="101" mass="11269">MATYITADCINCGACAPECPNEAISEGAEFYVIDPELCTECVGFHDHEACQAVCPVECCLPDPKHVESEHVLLNRALELHPDDEELKERATKNNYPSRFRT</sequence>
<dbReference type="Pfam" id="PF00037">
    <property type="entry name" value="Fer4"/>
    <property type="match status" value="1"/>
</dbReference>
<keyword evidence="1" id="KW-0479">Metal-binding</keyword>
<keyword evidence="6" id="KW-1185">Reference proteome</keyword>
<dbReference type="OrthoDB" id="9803397at2"/>
<protein>
    <submittedName>
        <fullName evidence="5">4Fe-4S ferredoxin</fullName>
    </submittedName>
</protein>
<dbReference type="PROSITE" id="PS00198">
    <property type="entry name" value="4FE4S_FER_1"/>
    <property type="match status" value="1"/>
</dbReference>
<evidence type="ECO:0000259" key="4">
    <source>
        <dbReference type="PROSITE" id="PS51379"/>
    </source>
</evidence>
<evidence type="ECO:0000313" key="5">
    <source>
        <dbReference type="EMBL" id="APR99572.1"/>
    </source>
</evidence>
<dbReference type="SUPFAM" id="SSF54862">
    <property type="entry name" value="4Fe-4S ferredoxins"/>
    <property type="match status" value="1"/>
</dbReference>
<dbReference type="InterPro" id="IPR017900">
    <property type="entry name" value="4Fe4S_Fe_S_CS"/>
</dbReference>
<name>A0A1L6MVL5_9BACT</name>
<evidence type="ECO:0000256" key="1">
    <source>
        <dbReference type="ARBA" id="ARBA00022723"/>
    </source>
</evidence>
<evidence type="ECO:0000256" key="2">
    <source>
        <dbReference type="ARBA" id="ARBA00023004"/>
    </source>
</evidence>
<dbReference type="Gene3D" id="3.30.70.20">
    <property type="match status" value="1"/>
</dbReference>
<dbReference type="InterPro" id="IPR017896">
    <property type="entry name" value="4Fe4S_Fe-S-bd"/>
</dbReference>
<dbReference type="PROSITE" id="PS51379">
    <property type="entry name" value="4FE4S_FER_2"/>
    <property type="match status" value="1"/>
</dbReference>
<keyword evidence="2" id="KW-0408">Iron</keyword>
<reference evidence="5 6" key="1">
    <citation type="submission" date="2016-08" db="EMBL/GenBank/DDBJ databases">
        <title>Identification and validation of antigenic proteins from Pajaroellobacter abortibovis using de-novo genome sequence assembly and reverse vaccinology.</title>
        <authorList>
            <person name="Welly B.T."/>
            <person name="Miller M.R."/>
            <person name="Stott J.L."/>
            <person name="Blanchard M.T."/>
            <person name="Islas-Trejo A.D."/>
            <person name="O'Rourke S.M."/>
            <person name="Young A.E."/>
            <person name="Medrano J.F."/>
            <person name="Van Eenennaam A.L."/>
        </authorList>
    </citation>
    <scope>NUCLEOTIDE SEQUENCE [LARGE SCALE GENOMIC DNA]</scope>
    <source>
        <strain evidence="5 6">BTF92-0548A/99-0131</strain>
    </source>
</reference>
<gene>
    <name evidence="5" type="ORF">BCY86_01910</name>
</gene>